<organism evidence="3 4">
    <name type="scientific">Rhinopithecimicrobium faecis</name>
    <dbReference type="NCBI Taxonomy" id="2820698"/>
    <lineage>
        <taxon>Bacteria</taxon>
        <taxon>Pseudomonadati</taxon>
        <taxon>Bacteroidota</taxon>
        <taxon>Sphingobacteriia</taxon>
        <taxon>Sphingobacteriales</taxon>
        <taxon>Sphingobacteriaceae</taxon>
        <taxon>Rhinopithecimicrobium</taxon>
    </lineage>
</organism>
<dbReference type="SUPFAM" id="SSF101874">
    <property type="entry name" value="YceI-like"/>
    <property type="match status" value="1"/>
</dbReference>
<keyword evidence="1" id="KW-0732">Signal</keyword>
<evidence type="ECO:0000313" key="3">
    <source>
        <dbReference type="EMBL" id="MBP3942698.1"/>
    </source>
</evidence>
<dbReference type="SMART" id="SM00867">
    <property type="entry name" value="YceI"/>
    <property type="match status" value="1"/>
</dbReference>
<dbReference type="Pfam" id="PF04264">
    <property type="entry name" value="YceI"/>
    <property type="match status" value="1"/>
</dbReference>
<dbReference type="AlphaFoldDB" id="A0A8T4HBH6"/>
<feature type="signal peptide" evidence="1">
    <location>
        <begin position="1"/>
        <end position="20"/>
    </location>
</feature>
<dbReference type="EMBL" id="JAGKSB010000003">
    <property type="protein sequence ID" value="MBP3942698.1"/>
    <property type="molecule type" value="Genomic_DNA"/>
</dbReference>
<sequence length="196" mass="21533">MNRFISFLFAAVLSLNFAYAQTTWTADPAHTNARFSINHLGISFVDGEFTKVSGDVIAPSATDFSAAKVNFTIDVNSINTRIEARDGHLKSDDFFNAEKFPTMSLKSVSFKKIKGNKYLLIADLTIRDHSKQVTFAVTQNGGIITDPWGGTRAGFTATAKINRQDFGLKYNDKLPSGIEAVASEVEITINTELVKK</sequence>
<gene>
    <name evidence="3" type="ORF">J5U18_03820</name>
</gene>
<dbReference type="RefSeq" id="WP_353546180.1">
    <property type="nucleotide sequence ID" value="NZ_JAGKSB010000003.1"/>
</dbReference>
<name>A0A8T4HBH6_9SPHI</name>
<dbReference type="PANTHER" id="PTHR34406:SF1">
    <property type="entry name" value="PROTEIN YCEI"/>
    <property type="match status" value="1"/>
</dbReference>
<comment type="caution">
    <text evidence="3">The sequence shown here is derived from an EMBL/GenBank/DDBJ whole genome shotgun (WGS) entry which is preliminary data.</text>
</comment>
<dbReference type="PANTHER" id="PTHR34406">
    <property type="entry name" value="PROTEIN YCEI"/>
    <property type="match status" value="1"/>
</dbReference>
<proteinExistence type="predicted"/>
<evidence type="ECO:0000313" key="4">
    <source>
        <dbReference type="Proteomes" id="UP000679691"/>
    </source>
</evidence>
<keyword evidence="4" id="KW-1185">Reference proteome</keyword>
<feature type="chain" id="PRO_5035712786" evidence="1">
    <location>
        <begin position="21"/>
        <end position="196"/>
    </location>
</feature>
<dbReference type="InterPro" id="IPR007372">
    <property type="entry name" value="Lipid/polyisoprenoid-bd_YceI"/>
</dbReference>
<evidence type="ECO:0000259" key="2">
    <source>
        <dbReference type="SMART" id="SM00867"/>
    </source>
</evidence>
<feature type="domain" description="Lipid/polyisoprenoid-binding YceI-like" evidence="2">
    <location>
        <begin position="23"/>
        <end position="194"/>
    </location>
</feature>
<reference evidence="3" key="1">
    <citation type="submission" date="2021-03" db="EMBL/GenBank/DDBJ databases">
        <authorList>
            <person name="Lu T."/>
            <person name="Wang Q."/>
            <person name="Han X."/>
        </authorList>
    </citation>
    <scope>NUCLEOTIDE SEQUENCE</scope>
    <source>
        <strain evidence="3">WQ 2009</strain>
    </source>
</reference>
<dbReference type="Gene3D" id="2.40.128.110">
    <property type="entry name" value="Lipid/polyisoprenoid-binding, YceI-like"/>
    <property type="match status" value="1"/>
</dbReference>
<accession>A0A8T4HBH6</accession>
<dbReference type="Proteomes" id="UP000679691">
    <property type="component" value="Unassembled WGS sequence"/>
</dbReference>
<evidence type="ECO:0000256" key="1">
    <source>
        <dbReference type="SAM" id="SignalP"/>
    </source>
</evidence>
<protein>
    <submittedName>
        <fullName evidence="3">Polyisoprenoid-binding protein</fullName>
    </submittedName>
</protein>
<dbReference type="InterPro" id="IPR036761">
    <property type="entry name" value="TTHA0802/YceI-like_sf"/>
</dbReference>